<gene>
    <name evidence="7" type="ordered locus">Igni_1401</name>
</gene>
<keyword evidence="4" id="KW-0012">Acyltransferase</keyword>
<proteinExistence type="inferred from homology"/>
<evidence type="ECO:0000256" key="3">
    <source>
        <dbReference type="ARBA" id="ARBA00023229"/>
    </source>
</evidence>
<dbReference type="InterPro" id="IPR020613">
    <property type="entry name" value="Thiolase_CS"/>
</dbReference>
<accession>A8ACC5</accession>
<dbReference type="Gene3D" id="3.40.47.10">
    <property type="match status" value="1"/>
</dbReference>
<keyword evidence="8" id="KW-1185">Reference proteome</keyword>
<dbReference type="eggNOG" id="arCOG01282">
    <property type="taxonomic scope" value="Archaea"/>
</dbReference>
<protein>
    <submittedName>
        <fullName evidence="7">Acetyl-CoA acetyltransferase</fullName>
    </submittedName>
</protein>
<evidence type="ECO:0000313" key="8">
    <source>
        <dbReference type="Proteomes" id="UP000000262"/>
    </source>
</evidence>
<evidence type="ECO:0000256" key="2">
    <source>
        <dbReference type="ARBA" id="ARBA00022679"/>
    </source>
</evidence>
<feature type="domain" description="Thiolase C-terminal" evidence="6">
    <location>
        <begin position="273"/>
        <end position="394"/>
    </location>
</feature>
<dbReference type="GO" id="GO:0008299">
    <property type="term" value="P:isoprenoid biosynthetic process"/>
    <property type="evidence" value="ECO:0007669"/>
    <property type="project" value="UniProtKB-KW"/>
</dbReference>
<dbReference type="GeneID" id="5561838"/>
<dbReference type="PhylomeDB" id="A8ACC5"/>
<dbReference type="GO" id="GO:0016747">
    <property type="term" value="F:acyltransferase activity, transferring groups other than amino-acyl groups"/>
    <property type="evidence" value="ECO:0007669"/>
    <property type="project" value="InterPro"/>
</dbReference>
<dbReference type="SUPFAM" id="SSF53901">
    <property type="entry name" value="Thiolase-like"/>
    <property type="match status" value="2"/>
</dbReference>
<name>A8ACC5_IGNH4</name>
<dbReference type="CDD" id="cd00751">
    <property type="entry name" value="thiolase"/>
    <property type="match status" value="1"/>
</dbReference>
<reference evidence="7 8" key="1">
    <citation type="journal article" date="2008" name="Genome Biol.">
        <title>A genomic analysis of the archaeal system Ignicoccus hospitalis-Nanoarchaeum equitans.</title>
        <authorList>
            <person name="Podar M."/>
            <person name="Anderson I."/>
            <person name="Makarova K.S."/>
            <person name="Elkins J.G."/>
            <person name="Ivanova N."/>
            <person name="Wall M.A."/>
            <person name="Lykidis A."/>
            <person name="Mavromatis K."/>
            <person name="Sun H."/>
            <person name="Hudson M.E."/>
            <person name="Chen W."/>
            <person name="Deciu C."/>
            <person name="Hutchison D."/>
            <person name="Eads J.R."/>
            <person name="Anderson A."/>
            <person name="Fernandes F."/>
            <person name="Szeto E."/>
            <person name="Lapidus A."/>
            <person name="Kyrpides N.C."/>
            <person name="Saier M.H.Jr."/>
            <person name="Richardson P.M."/>
            <person name="Rachel R."/>
            <person name="Huber H."/>
            <person name="Eisen J.A."/>
            <person name="Koonin E.V."/>
            <person name="Keller M."/>
            <person name="Stetter K.O."/>
        </authorList>
    </citation>
    <scope>NUCLEOTIDE SEQUENCE [LARGE SCALE GENOMIC DNA]</scope>
    <source>
        <strain evidence="8">KIN4/I / DSM 18386 / JCM 14125</strain>
    </source>
</reference>
<dbReference type="InterPro" id="IPR002155">
    <property type="entry name" value="Thiolase"/>
</dbReference>
<dbReference type="HOGENOM" id="CLU_031026_0_0_2"/>
<dbReference type="PANTHER" id="PTHR18919:SF107">
    <property type="entry name" value="ACETYL-COA ACETYLTRANSFERASE, CYTOSOLIC"/>
    <property type="match status" value="1"/>
</dbReference>
<evidence type="ECO:0000313" key="7">
    <source>
        <dbReference type="EMBL" id="ABU82577.1"/>
    </source>
</evidence>
<keyword evidence="3" id="KW-0414">Isoprene biosynthesis</keyword>
<dbReference type="PANTHER" id="PTHR18919">
    <property type="entry name" value="ACETYL-COA C-ACYLTRANSFERASE"/>
    <property type="match status" value="1"/>
</dbReference>
<dbReference type="InterPro" id="IPR016039">
    <property type="entry name" value="Thiolase-like"/>
</dbReference>
<dbReference type="NCBIfam" id="TIGR01930">
    <property type="entry name" value="AcCoA-C-Actrans"/>
    <property type="match status" value="1"/>
</dbReference>
<dbReference type="RefSeq" id="WP_012123541.1">
    <property type="nucleotide sequence ID" value="NC_009776.1"/>
</dbReference>
<dbReference type="Proteomes" id="UP000000262">
    <property type="component" value="Chromosome"/>
</dbReference>
<dbReference type="AlphaFoldDB" id="A8ACC5"/>
<evidence type="ECO:0000259" key="5">
    <source>
        <dbReference type="Pfam" id="PF00108"/>
    </source>
</evidence>
<dbReference type="InterPro" id="IPR020617">
    <property type="entry name" value="Thiolase_C"/>
</dbReference>
<dbReference type="PIRSF" id="PIRSF000429">
    <property type="entry name" value="Ac-CoA_Ac_transf"/>
    <property type="match status" value="1"/>
</dbReference>
<keyword evidence="2 7" id="KW-0808">Transferase</keyword>
<comment type="similarity">
    <text evidence="1">Belongs to the thiolase-like superfamily. Thiolase family.</text>
</comment>
<dbReference type="STRING" id="453591.Igni_1401"/>
<dbReference type="Pfam" id="PF02803">
    <property type="entry name" value="Thiolase_C"/>
    <property type="match status" value="1"/>
</dbReference>
<evidence type="ECO:0000259" key="6">
    <source>
        <dbReference type="Pfam" id="PF02803"/>
    </source>
</evidence>
<dbReference type="KEGG" id="iho:Igni_1401"/>
<organism evidence="7 8">
    <name type="scientific">Ignicoccus hospitalis (strain KIN4/I / DSM 18386 / JCM 14125)</name>
    <dbReference type="NCBI Taxonomy" id="453591"/>
    <lineage>
        <taxon>Archaea</taxon>
        <taxon>Thermoproteota</taxon>
        <taxon>Thermoprotei</taxon>
        <taxon>Desulfurococcales</taxon>
        <taxon>Desulfurococcaceae</taxon>
        <taxon>Ignicoccus</taxon>
    </lineage>
</organism>
<evidence type="ECO:0000256" key="4">
    <source>
        <dbReference type="ARBA" id="ARBA00023315"/>
    </source>
</evidence>
<dbReference type="EMBL" id="CP000816">
    <property type="protein sequence ID" value="ABU82577.1"/>
    <property type="molecule type" value="Genomic_DNA"/>
</dbReference>
<feature type="domain" description="Thiolase N-terminal" evidence="5">
    <location>
        <begin position="4"/>
        <end position="266"/>
    </location>
</feature>
<dbReference type="Pfam" id="PF00108">
    <property type="entry name" value="Thiolase_N"/>
    <property type="match status" value="1"/>
</dbReference>
<dbReference type="PROSITE" id="PS00737">
    <property type="entry name" value="THIOLASE_2"/>
    <property type="match status" value="1"/>
</dbReference>
<dbReference type="InterPro" id="IPR020616">
    <property type="entry name" value="Thiolase_N"/>
</dbReference>
<sequence>MSEIYIISAVRTPIGKFLGSLSGIPAPDLAAIAAKEAIKRAGIEPKDVDFYAFGNVIGAAVGQNPARRTALLAGIPYEVDGHTVNLVCSSGMMAMIDAIRAFKAGDAKIALVGGMESMSRAPLCLPPEARSGIKHLVGREAKLIDTMVLDGLTDSWNWQLMGVEADMTAKKYGAKREELDWIAYQSHMRAAKATDEGIFEKEIVPIEVKTKKGVVTIKSDEGIRRDTSPEKLAKLPPAFTPDGVHTAGNSSQLSDGAAALIMAPEEVVNEYGLKPVARVLAYDIVGLKPEDFVEAPVPGIKRISEKVGVKPDDWDLYEVNEAFAISLWLPHHLLGIPYERMNVHGGAIAIGHPLGASGARIVVTLINALKTHNKSRGVATLCHGTGGGSTLAIEVF</sequence>
<evidence type="ECO:0000256" key="1">
    <source>
        <dbReference type="ARBA" id="ARBA00010982"/>
    </source>
</evidence>